<proteinExistence type="predicted"/>
<dbReference type="Proteomes" id="UP000323188">
    <property type="component" value="Unassembled WGS sequence"/>
</dbReference>
<accession>A0A5B2TZ31</accession>
<dbReference type="AlphaFoldDB" id="A0A5B2TZ31"/>
<gene>
    <name evidence="2" type="ORF">F0361_08120</name>
</gene>
<keyword evidence="1" id="KW-0732">Signal</keyword>
<evidence type="ECO:0000313" key="2">
    <source>
        <dbReference type="EMBL" id="KAA2219552.1"/>
    </source>
</evidence>
<dbReference type="SUPFAM" id="SSF160574">
    <property type="entry name" value="BT0923-like"/>
    <property type="match status" value="1"/>
</dbReference>
<feature type="chain" id="PRO_5022708192" description="DUF4258 domain-containing protein" evidence="1">
    <location>
        <begin position="21"/>
        <end position="102"/>
    </location>
</feature>
<sequence length="102" mass="11720">MKKYILFSIVVFATIMSAHAYSYQMGKVSKIEMVNDDYERIPSSELTPAVVEEILKEYPTSKLGAAYRNSKGIFKLVMVLKSGTRRTVYIDPYGNWITNKKR</sequence>
<evidence type="ECO:0000313" key="3">
    <source>
        <dbReference type="Proteomes" id="UP000323188"/>
    </source>
</evidence>
<organism evidence="2 3">
    <name type="scientific">Maribacter flavus</name>
    <dbReference type="NCBI Taxonomy" id="1658664"/>
    <lineage>
        <taxon>Bacteria</taxon>
        <taxon>Pseudomonadati</taxon>
        <taxon>Bacteroidota</taxon>
        <taxon>Flavobacteriia</taxon>
        <taxon>Flavobacteriales</taxon>
        <taxon>Flavobacteriaceae</taxon>
        <taxon>Maribacter</taxon>
    </lineage>
</organism>
<name>A0A5B2TZ31_9FLAO</name>
<comment type="caution">
    <text evidence="2">The sequence shown here is derived from an EMBL/GenBank/DDBJ whole genome shotgun (WGS) entry which is preliminary data.</text>
</comment>
<feature type="signal peptide" evidence="1">
    <location>
        <begin position="1"/>
        <end position="20"/>
    </location>
</feature>
<reference evidence="2 3" key="1">
    <citation type="submission" date="2019-09" db="EMBL/GenBank/DDBJ databases">
        <authorList>
            <person name="Khan S.A."/>
            <person name="Jeon C.O."/>
            <person name="Chun B.H."/>
            <person name="Jeong S.E."/>
        </authorList>
    </citation>
    <scope>NUCLEOTIDE SEQUENCE [LARGE SCALE GENOMIC DNA]</scope>
    <source>
        <strain evidence="2 3">KCTC 42508</strain>
    </source>
</reference>
<evidence type="ECO:0000256" key="1">
    <source>
        <dbReference type="SAM" id="SignalP"/>
    </source>
</evidence>
<protein>
    <recommendedName>
        <fullName evidence="4">DUF4258 domain-containing protein</fullName>
    </recommendedName>
</protein>
<evidence type="ECO:0008006" key="4">
    <source>
        <dbReference type="Google" id="ProtNLM"/>
    </source>
</evidence>
<dbReference type="EMBL" id="VUOE01000001">
    <property type="protein sequence ID" value="KAA2219552.1"/>
    <property type="molecule type" value="Genomic_DNA"/>
</dbReference>
<dbReference type="RefSeq" id="WP_154917970.1">
    <property type="nucleotide sequence ID" value="NZ_VUOE01000001.1"/>
</dbReference>